<evidence type="ECO:0000313" key="1">
    <source>
        <dbReference type="EMBL" id="KAG8070247.1"/>
    </source>
</evidence>
<name>A0A8J5VH30_ZIZPA</name>
<dbReference type="Proteomes" id="UP000729402">
    <property type="component" value="Unassembled WGS sequence"/>
</dbReference>
<reference evidence="1" key="2">
    <citation type="submission" date="2021-02" db="EMBL/GenBank/DDBJ databases">
        <authorList>
            <person name="Kimball J.A."/>
            <person name="Haas M.W."/>
            <person name="Macchietto M."/>
            <person name="Kono T."/>
            <person name="Duquette J."/>
            <person name="Shao M."/>
        </authorList>
    </citation>
    <scope>NUCLEOTIDE SEQUENCE</scope>
    <source>
        <tissue evidence="1">Fresh leaf tissue</tissue>
    </source>
</reference>
<dbReference type="AlphaFoldDB" id="A0A8J5VH30"/>
<reference evidence="1" key="1">
    <citation type="journal article" date="2021" name="bioRxiv">
        <title>Whole Genome Assembly and Annotation of Northern Wild Rice, Zizania palustris L., Supports a Whole Genome Duplication in the Zizania Genus.</title>
        <authorList>
            <person name="Haas M."/>
            <person name="Kono T."/>
            <person name="Macchietto M."/>
            <person name="Millas R."/>
            <person name="McGilp L."/>
            <person name="Shao M."/>
            <person name="Duquette J."/>
            <person name="Hirsch C.N."/>
            <person name="Kimball J."/>
        </authorList>
    </citation>
    <scope>NUCLEOTIDE SEQUENCE</scope>
    <source>
        <tissue evidence="1">Fresh leaf tissue</tissue>
    </source>
</reference>
<protein>
    <submittedName>
        <fullName evidence="1">Uncharacterized protein</fullName>
    </submittedName>
</protein>
<keyword evidence="2" id="KW-1185">Reference proteome</keyword>
<comment type="caution">
    <text evidence="1">The sequence shown here is derived from an EMBL/GenBank/DDBJ whole genome shotgun (WGS) entry which is preliminary data.</text>
</comment>
<accession>A0A8J5VH30</accession>
<gene>
    <name evidence="1" type="ORF">GUJ93_ZPchr0006g46058</name>
</gene>
<evidence type="ECO:0000313" key="2">
    <source>
        <dbReference type="Proteomes" id="UP000729402"/>
    </source>
</evidence>
<sequence>MLCFNKKLYDIVVYNNSFSRVFLANLGDYDTLDNIMVYNNHFVEDFLEKIWSFLKLIHIDLGQQLHRHSIE</sequence>
<proteinExistence type="predicted"/>
<organism evidence="1 2">
    <name type="scientific">Zizania palustris</name>
    <name type="common">Northern wild rice</name>
    <dbReference type="NCBI Taxonomy" id="103762"/>
    <lineage>
        <taxon>Eukaryota</taxon>
        <taxon>Viridiplantae</taxon>
        <taxon>Streptophyta</taxon>
        <taxon>Embryophyta</taxon>
        <taxon>Tracheophyta</taxon>
        <taxon>Spermatophyta</taxon>
        <taxon>Magnoliopsida</taxon>
        <taxon>Liliopsida</taxon>
        <taxon>Poales</taxon>
        <taxon>Poaceae</taxon>
        <taxon>BOP clade</taxon>
        <taxon>Oryzoideae</taxon>
        <taxon>Oryzeae</taxon>
        <taxon>Zizaniinae</taxon>
        <taxon>Zizania</taxon>
    </lineage>
</organism>
<dbReference type="EMBL" id="JAAALK010000283">
    <property type="protein sequence ID" value="KAG8070247.1"/>
    <property type="molecule type" value="Genomic_DNA"/>
</dbReference>